<organism evidence="1 2">
    <name type="scientific">Candidatus Clostridium helianthi</name>
    <dbReference type="NCBI Taxonomy" id="3381660"/>
    <lineage>
        <taxon>Bacteria</taxon>
        <taxon>Bacillati</taxon>
        <taxon>Bacillota</taxon>
        <taxon>Clostridia</taxon>
        <taxon>Eubacteriales</taxon>
        <taxon>Clostridiaceae</taxon>
        <taxon>Clostridium</taxon>
    </lineage>
</organism>
<dbReference type="Proteomes" id="UP001623600">
    <property type="component" value="Unassembled WGS sequence"/>
</dbReference>
<protein>
    <recommendedName>
        <fullName evidence="3">Integrase SAM-like N-terminal domain-containing protein</fullName>
    </recommendedName>
</protein>
<reference evidence="1 2" key="1">
    <citation type="submission" date="2024-11" db="EMBL/GenBank/DDBJ databases">
        <authorList>
            <person name="Heng Y.C."/>
            <person name="Lim A.C.H."/>
            <person name="Lee J.K.Y."/>
            <person name="Kittelmann S."/>
        </authorList>
    </citation>
    <scope>NUCLEOTIDE SEQUENCE [LARGE SCALE GENOMIC DNA]</scope>
    <source>
        <strain evidence="1 2">WILCCON 0112</strain>
    </source>
</reference>
<evidence type="ECO:0000313" key="2">
    <source>
        <dbReference type="Proteomes" id="UP001623600"/>
    </source>
</evidence>
<keyword evidence="2" id="KW-1185">Reference proteome</keyword>
<dbReference type="EMBL" id="JBJIAB010000009">
    <property type="protein sequence ID" value="MFL0165274.1"/>
    <property type="molecule type" value="Genomic_DNA"/>
</dbReference>
<sequence>MFTVEEYIAKRKKEDNLNEFNKDKKIENIKSCIDYIFEYYNNYLEINKIDERTVLDNKKIEKFRKYV</sequence>
<name>A0ABW8S328_9CLOT</name>
<comment type="caution">
    <text evidence="1">The sequence shown here is derived from an EMBL/GenBank/DDBJ whole genome shotgun (WGS) entry which is preliminary data.</text>
</comment>
<evidence type="ECO:0008006" key="3">
    <source>
        <dbReference type="Google" id="ProtNLM"/>
    </source>
</evidence>
<accession>A0ABW8S328</accession>
<proteinExistence type="predicted"/>
<evidence type="ECO:0000313" key="1">
    <source>
        <dbReference type="EMBL" id="MFL0165274.1"/>
    </source>
</evidence>
<gene>
    <name evidence="1" type="ORF">ACJDTP_09370</name>
</gene>
<dbReference type="RefSeq" id="WP_406761007.1">
    <property type="nucleotide sequence ID" value="NZ_JBJIAB010000009.1"/>
</dbReference>